<gene>
    <name evidence="2" type="ORF">Pmani_025191</name>
</gene>
<evidence type="ECO:0000313" key="2">
    <source>
        <dbReference type="EMBL" id="KAK4302737.1"/>
    </source>
</evidence>
<protein>
    <submittedName>
        <fullName evidence="2">Uncharacterized protein</fullName>
    </submittedName>
</protein>
<name>A0AAE1P8R0_9EUCA</name>
<organism evidence="2 3">
    <name type="scientific">Petrolisthes manimaculis</name>
    <dbReference type="NCBI Taxonomy" id="1843537"/>
    <lineage>
        <taxon>Eukaryota</taxon>
        <taxon>Metazoa</taxon>
        <taxon>Ecdysozoa</taxon>
        <taxon>Arthropoda</taxon>
        <taxon>Crustacea</taxon>
        <taxon>Multicrustacea</taxon>
        <taxon>Malacostraca</taxon>
        <taxon>Eumalacostraca</taxon>
        <taxon>Eucarida</taxon>
        <taxon>Decapoda</taxon>
        <taxon>Pleocyemata</taxon>
        <taxon>Anomura</taxon>
        <taxon>Galatheoidea</taxon>
        <taxon>Porcellanidae</taxon>
        <taxon>Petrolisthes</taxon>
    </lineage>
</organism>
<feature type="compositionally biased region" description="Pro residues" evidence="1">
    <location>
        <begin position="80"/>
        <end position="95"/>
    </location>
</feature>
<feature type="compositionally biased region" description="Pro residues" evidence="1">
    <location>
        <begin position="117"/>
        <end position="131"/>
    </location>
</feature>
<keyword evidence="3" id="KW-1185">Reference proteome</keyword>
<dbReference type="AlphaFoldDB" id="A0AAE1P8R0"/>
<accession>A0AAE1P8R0</accession>
<comment type="caution">
    <text evidence="2">The sequence shown here is derived from an EMBL/GenBank/DDBJ whole genome shotgun (WGS) entry which is preliminary data.</text>
</comment>
<feature type="region of interest" description="Disordered" evidence="1">
    <location>
        <begin position="63"/>
        <end position="139"/>
    </location>
</feature>
<dbReference type="EMBL" id="JAWZYT010002679">
    <property type="protein sequence ID" value="KAK4302737.1"/>
    <property type="molecule type" value="Genomic_DNA"/>
</dbReference>
<reference evidence="2" key="1">
    <citation type="submission" date="2023-11" db="EMBL/GenBank/DDBJ databases">
        <title>Genome assemblies of two species of porcelain crab, Petrolisthes cinctipes and Petrolisthes manimaculis (Anomura: Porcellanidae).</title>
        <authorList>
            <person name="Angst P."/>
        </authorList>
    </citation>
    <scope>NUCLEOTIDE SEQUENCE</scope>
    <source>
        <strain evidence="2">PB745_02</strain>
        <tissue evidence="2">Gill</tissue>
    </source>
</reference>
<dbReference type="Proteomes" id="UP001292094">
    <property type="component" value="Unassembled WGS sequence"/>
</dbReference>
<feature type="compositionally biased region" description="Low complexity" evidence="1">
    <location>
        <begin position="96"/>
        <end position="111"/>
    </location>
</feature>
<sequence length="186" mass="20386">MYKGYSELGYGSTNVYVLKGSSEYNKHHDGTWETHEYFDDPITRTYNPSYPSFSSSHSFPSFSSSPSFPSSPPFSSSPTFPSPPSPPFSSHPHGPPFSSSPSSSSFPLHPSSHPHESPMPPESLPKDPPTPDYHFLPPGFGSFDDGKGCNCWPTHDDGLKPEVECRCQGQHVLQVPANLTANVDRL</sequence>
<evidence type="ECO:0000256" key="1">
    <source>
        <dbReference type="SAM" id="MobiDB-lite"/>
    </source>
</evidence>
<evidence type="ECO:0000313" key="3">
    <source>
        <dbReference type="Proteomes" id="UP001292094"/>
    </source>
</evidence>
<feature type="compositionally biased region" description="Low complexity" evidence="1">
    <location>
        <begin position="63"/>
        <end position="79"/>
    </location>
</feature>
<proteinExistence type="predicted"/>